<reference evidence="1 2" key="1">
    <citation type="submission" date="2020-11" db="EMBL/GenBank/DDBJ databases">
        <title>Vibrio nitrifigilis sp. nov., a marine nitrogen-fixing bacterium isolated from the lagoon sediment of an islet inside an atoll.</title>
        <authorList>
            <person name="Wang L.-T."/>
            <person name="Shieh W.Y."/>
        </authorList>
    </citation>
    <scope>NUCLEOTIDE SEQUENCE [LARGE SCALE GENOMIC DNA]</scope>
    <source>
        <strain evidence="1 2">NFV-1</strain>
    </source>
</reference>
<dbReference type="RefSeq" id="WP_196124598.1">
    <property type="nucleotide sequence ID" value="NZ_JADPMR010000004.1"/>
</dbReference>
<keyword evidence="2" id="KW-1185">Reference proteome</keyword>
<evidence type="ECO:0000313" key="1">
    <source>
        <dbReference type="EMBL" id="MBF9002707.1"/>
    </source>
</evidence>
<dbReference type="EMBL" id="JADPMR010000004">
    <property type="protein sequence ID" value="MBF9002707.1"/>
    <property type="molecule type" value="Genomic_DNA"/>
</dbReference>
<name>A0ABS0GJV7_9VIBR</name>
<comment type="caution">
    <text evidence="1">The sequence shown here is derived from an EMBL/GenBank/DDBJ whole genome shotgun (WGS) entry which is preliminary data.</text>
</comment>
<organism evidence="1 2">
    <name type="scientific">Vibrio nitrifigilis</name>
    <dbReference type="NCBI Taxonomy" id="2789781"/>
    <lineage>
        <taxon>Bacteria</taxon>
        <taxon>Pseudomonadati</taxon>
        <taxon>Pseudomonadota</taxon>
        <taxon>Gammaproteobacteria</taxon>
        <taxon>Vibrionales</taxon>
        <taxon>Vibrionaceae</taxon>
        <taxon>Vibrio</taxon>
    </lineage>
</organism>
<gene>
    <name evidence="1" type="ORF">I1A42_19715</name>
</gene>
<dbReference type="Proteomes" id="UP000597206">
    <property type="component" value="Unassembled WGS sequence"/>
</dbReference>
<evidence type="ECO:0000313" key="2">
    <source>
        <dbReference type="Proteomes" id="UP000597206"/>
    </source>
</evidence>
<protein>
    <submittedName>
        <fullName evidence="1">Uncharacterized protein</fullName>
    </submittedName>
</protein>
<proteinExistence type="predicted"/>
<accession>A0ABS0GJV7</accession>
<sequence length="123" mass="13758">MNLNDRVDIVIFSSRSFVELRVGDDIYELHEISIHECLNMPGIASTGTVGFSRIAKSKEYEIAYQPIEPNKKYVASVKTDPRGLLYSPFDDSSPIMEATPENVGKFTQYVSLYDSLSLGITNT</sequence>